<feature type="compositionally biased region" description="Basic residues" evidence="1">
    <location>
        <begin position="1"/>
        <end position="18"/>
    </location>
</feature>
<feature type="compositionally biased region" description="Low complexity" evidence="1">
    <location>
        <begin position="49"/>
        <end position="58"/>
    </location>
</feature>
<feature type="compositionally biased region" description="Basic residues" evidence="1">
    <location>
        <begin position="37"/>
        <end position="47"/>
    </location>
</feature>
<feature type="region of interest" description="Disordered" evidence="1">
    <location>
        <begin position="1"/>
        <end position="85"/>
    </location>
</feature>
<keyword evidence="3" id="KW-1185">Reference proteome</keyword>
<proteinExistence type="predicted"/>
<feature type="compositionally biased region" description="Basic residues" evidence="1">
    <location>
        <begin position="59"/>
        <end position="69"/>
    </location>
</feature>
<dbReference type="Proteomes" id="UP000297229">
    <property type="component" value="Unassembled WGS sequence"/>
</dbReference>
<accession>A0A4Z1K280</accession>
<organism evidence="2 3">
    <name type="scientific">Botrytis elliptica</name>
    <dbReference type="NCBI Taxonomy" id="278938"/>
    <lineage>
        <taxon>Eukaryota</taxon>
        <taxon>Fungi</taxon>
        <taxon>Dikarya</taxon>
        <taxon>Ascomycota</taxon>
        <taxon>Pezizomycotina</taxon>
        <taxon>Leotiomycetes</taxon>
        <taxon>Helotiales</taxon>
        <taxon>Sclerotiniaceae</taxon>
        <taxon>Botrytis</taxon>
    </lineage>
</organism>
<sequence>MHNRNGRKMPKYFKRTHRDPHGPGEARASTPASTSSSRHHHSSRGHRGSTGASTSSSSSRHHHSSRGHRGSGSPRDSGFSPSHTF</sequence>
<protein>
    <submittedName>
        <fullName evidence="2">Uncharacterized protein</fullName>
    </submittedName>
</protein>
<reference evidence="2 3" key="1">
    <citation type="submission" date="2017-12" db="EMBL/GenBank/DDBJ databases">
        <title>Comparative genomics of Botrytis spp.</title>
        <authorList>
            <person name="Valero-Jimenez C.A."/>
            <person name="Tapia P."/>
            <person name="Veloso J."/>
            <person name="Silva-Moreno E."/>
            <person name="Staats M."/>
            <person name="Valdes J.H."/>
            <person name="Van Kan J.A.L."/>
        </authorList>
    </citation>
    <scope>NUCLEOTIDE SEQUENCE [LARGE SCALE GENOMIC DNA]</scope>
    <source>
        <strain evidence="2 3">Be9601</strain>
    </source>
</reference>
<name>A0A4Z1K280_9HELO</name>
<dbReference type="AlphaFoldDB" id="A0A4Z1K280"/>
<dbReference type="EMBL" id="PQXM01000214">
    <property type="protein sequence ID" value="TGO75407.1"/>
    <property type="molecule type" value="Genomic_DNA"/>
</dbReference>
<feature type="compositionally biased region" description="Low complexity" evidence="1">
    <location>
        <begin position="26"/>
        <end position="36"/>
    </location>
</feature>
<gene>
    <name evidence="2" type="ORF">BELL_0215g00150</name>
</gene>
<evidence type="ECO:0000313" key="3">
    <source>
        <dbReference type="Proteomes" id="UP000297229"/>
    </source>
</evidence>
<evidence type="ECO:0000256" key="1">
    <source>
        <dbReference type="SAM" id="MobiDB-lite"/>
    </source>
</evidence>
<comment type="caution">
    <text evidence="2">The sequence shown here is derived from an EMBL/GenBank/DDBJ whole genome shotgun (WGS) entry which is preliminary data.</text>
</comment>
<evidence type="ECO:0000313" key="2">
    <source>
        <dbReference type="EMBL" id="TGO75407.1"/>
    </source>
</evidence>